<keyword evidence="1" id="KW-1133">Transmembrane helix</keyword>
<keyword evidence="3" id="KW-0614">Plasmid</keyword>
<dbReference type="Proteomes" id="UP001321486">
    <property type="component" value="Chromosome"/>
</dbReference>
<reference evidence="3" key="3">
    <citation type="submission" date="2023-02" db="EMBL/GenBank/DDBJ databases">
        <authorList>
            <person name="Sun Q."/>
            <person name="Mori K."/>
        </authorList>
    </citation>
    <scope>NUCLEOTIDE SEQUENCE</scope>
    <source>
        <strain evidence="3">NBRC 108728</strain>
        <plasmid evidence="3">pNBRC108728a</plasmid>
    </source>
</reference>
<evidence type="ECO:0008006" key="5">
    <source>
        <dbReference type="Google" id="ProtNLM"/>
    </source>
</evidence>
<dbReference type="RefSeq" id="WP_286343518.1">
    <property type="nucleotide sequence ID" value="NZ_AP027732.1"/>
</dbReference>
<reference evidence="3" key="1">
    <citation type="journal article" date="2014" name="Int. J. Syst. Evol. Microbiol.">
        <title>Complete genome of a new Firmicutes species belonging to the dominant human colonic microbiota ('Ruminococcus bicirculans') reveals two chromosomes and a selective capacity to utilize plant glucans.</title>
        <authorList>
            <consortium name="NISC Comparative Sequencing Program"/>
            <person name="Wegmann U."/>
            <person name="Louis P."/>
            <person name="Goesmann A."/>
            <person name="Henrissat B."/>
            <person name="Duncan S.H."/>
            <person name="Flint H.J."/>
        </authorList>
    </citation>
    <scope>NUCLEOTIDE SEQUENCE</scope>
    <source>
        <strain evidence="3">NBRC 108728</strain>
    </source>
</reference>
<accession>A0ABN6Y5H0</accession>
<keyword evidence="4" id="KW-1185">Reference proteome</keyword>
<protein>
    <recommendedName>
        <fullName evidence="5">Transmembrane protein</fullName>
    </recommendedName>
</protein>
<evidence type="ECO:0000313" key="2">
    <source>
        <dbReference type="EMBL" id="BDZ50513.1"/>
    </source>
</evidence>
<dbReference type="EMBL" id="AP027732">
    <property type="protein sequence ID" value="BDZ50513.1"/>
    <property type="molecule type" value="Genomic_DNA"/>
</dbReference>
<dbReference type="Proteomes" id="UP001321486">
    <property type="component" value="Plasmid pNBRC108728a"/>
</dbReference>
<proteinExistence type="predicted"/>
<reference evidence="4" key="2">
    <citation type="journal article" date="2019" name="Int. J. Syst. Evol. Microbiol.">
        <title>The Global Catalogue of Microorganisms (GCM) 10K type strain sequencing project: providing services to taxonomists for standard genome sequencing and annotation.</title>
        <authorList>
            <consortium name="The Broad Institute Genomics Platform"/>
            <consortium name="The Broad Institute Genome Sequencing Center for Infectious Disease"/>
            <person name="Wu L."/>
            <person name="Ma J."/>
        </authorList>
    </citation>
    <scope>NUCLEOTIDE SEQUENCE [LARGE SCALE GENOMIC DNA]</scope>
    <source>
        <strain evidence="4">NBRC 108728</strain>
    </source>
</reference>
<geneLocation type="plasmid" evidence="3 4">
    <name>pNBRC108728a</name>
</geneLocation>
<keyword evidence="1" id="KW-0812">Transmembrane</keyword>
<keyword evidence="1" id="KW-0472">Membrane</keyword>
<evidence type="ECO:0000256" key="1">
    <source>
        <dbReference type="SAM" id="Phobius"/>
    </source>
</evidence>
<evidence type="ECO:0000313" key="4">
    <source>
        <dbReference type="Proteomes" id="UP001321486"/>
    </source>
</evidence>
<organism evidence="3 4">
    <name type="scientific">Frondihabitans sucicola</name>
    <dbReference type="NCBI Taxonomy" id="1268041"/>
    <lineage>
        <taxon>Bacteria</taxon>
        <taxon>Bacillati</taxon>
        <taxon>Actinomycetota</taxon>
        <taxon>Actinomycetes</taxon>
        <taxon>Micrococcales</taxon>
        <taxon>Microbacteriaceae</taxon>
        <taxon>Frondihabitans</taxon>
    </lineage>
</organism>
<feature type="transmembrane region" description="Helical" evidence="1">
    <location>
        <begin position="12"/>
        <end position="33"/>
    </location>
</feature>
<dbReference type="EMBL" id="AP027733">
    <property type="protein sequence ID" value="BDZ52582.1"/>
    <property type="molecule type" value="Genomic_DNA"/>
</dbReference>
<evidence type="ECO:0000313" key="3">
    <source>
        <dbReference type="EMBL" id="BDZ52582.1"/>
    </source>
</evidence>
<name>A0ABN6Y5H0_9MICO</name>
<sequence>MLQLSIEIPAAAGYAIGFAVATGIIATAIRTAWPVLNDKAARRVARMHRAKAARKSD</sequence>
<gene>
    <name evidence="2" type="ORF">GCM10025867_27540</name>
    <name evidence="3" type="ORF">GCM10025867_48230</name>
</gene>